<dbReference type="InterPro" id="IPR014352">
    <property type="entry name" value="FERM/acyl-CoA-bd_prot_sf"/>
</dbReference>
<keyword evidence="3" id="KW-1185">Reference proteome</keyword>
<dbReference type="InterPro" id="IPR000299">
    <property type="entry name" value="FERM_domain"/>
</dbReference>
<protein>
    <submittedName>
        <fullName evidence="4">FERM domain-containing protein 3-like</fullName>
    </submittedName>
</protein>
<name>A0ABM1RV32_LIMPO</name>
<accession>A0ABM1RV32</accession>
<dbReference type="InterPro" id="IPR011993">
    <property type="entry name" value="PH-like_dom_sf"/>
</dbReference>
<dbReference type="PROSITE" id="PS50057">
    <property type="entry name" value="FERM_3"/>
    <property type="match status" value="1"/>
</dbReference>
<dbReference type="SMART" id="SM01196">
    <property type="entry name" value="FERM_C"/>
    <property type="match status" value="1"/>
</dbReference>
<organism evidence="3 4">
    <name type="scientific">Limulus polyphemus</name>
    <name type="common">Atlantic horseshoe crab</name>
    <dbReference type="NCBI Taxonomy" id="6850"/>
    <lineage>
        <taxon>Eukaryota</taxon>
        <taxon>Metazoa</taxon>
        <taxon>Ecdysozoa</taxon>
        <taxon>Arthropoda</taxon>
        <taxon>Chelicerata</taxon>
        <taxon>Merostomata</taxon>
        <taxon>Xiphosura</taxon>
        <taxon>Limulidae</taxon>
        <taxon>Limulus</taxon>
    </lineage>
</organism>
<dbReference type="Pfam" id="PF09380">
    <property type="entry name" value="FERM_C"/>
    <property type="match status" value="1"/>
</dbReference>
<dbReference type="SMART" id="SM01195">
    <property type="entry name" value="FA"/>
    <property type="match status" value="1"/>
</dbReference>
<evidence type="ECO:0000313" key="4">
    <source>
        <dbReference type="RefSeq" id="XP_022235237.1"/>
    </source>
</evidence>
<dbReference type="Gene3D" id="1.20.80.10">
    <property type="match status" value="1"/>
</dbReference>
<dbReference type="CDD" id="cd13192">
    <property type="entry name" value="FERM_C_FRMD3_FRMD5"/>
    <property type="match status" value="1"/>
</dbReference>
<feature type="region of interest" description="Disordered" evidence="1">
    <location>
        <begin position="216"/>
        <end position="237"/>
    </location>
</feature>
<dbReference type="GeneID" id="106475417"/>
<dbReference type="InterPro" id="IPR035963">
    <property type="entry name" value="FERM_2"/>
</dbReference>
<dbReference type="InterPro" id="IPR018980">
    <property type="entry name" value="FERM_PH-like_C"/>
</dbReference>
<evidence type="ECO:0000313" key="3">
    <source>
        <dbReference type="Proteomes" id="UP000694941"/>
    </source>
</evidence>
<dbReference type="CDD" id="cd14473">
    <property type="entry name" value="FERM_B-lobe"/>
    <property type="match status" value="1"/>
</dbReference>
<dbReference type="PANTHER" id="PTHR23280:SF32">
    <property type="entry name" value="FI22325P1"/>
    <property type="match status" value="1"/>
</dbReference>
<dbReference type="Gene3D" id="2.30.29.30">
    <property type="entry name" value="Pleckstrin-homology domain (PH domain)/Phosphotyrosine-binding domain (PTB)"/>
    <property type="match status" value="1"/>
</dbReference>
<proteinExistence type="predicted"/>
<dbReference type="Pfam" id="PF00373">
    <property type="entry name" value="FERM_M"/>
    <property type="match status" value="1"/>
</dbReference>
<dbReference type="RefSeq" id="XP_022235237.1">
    <property type="nucleotide sequence ID" value="XM_022379529.1"/>
</dbReference>
<feature type="non-terminal residue" evidence="4">
    <location>
        <position position="1"/>
    </location>
</feature>
<dbReference type="InterPro" id="IPR019748">
    <property type="entry name" value="FERM_central"/>
</dbReference>
<gene>
    <name evidence="4" type="primary">LOC106475417</name>
</gene>
<reference evidence="4" key="1">
    <citation type="submission" date="2025-08" db="UniProtKB">
        <authorList>
            <consortium name="RefSeq"/>
        </authorList>
    </citation>
    <scope>IDENTIFICATION</scope>
    <source>
        <tissue evidence="4">Muscle</tissue>
    </source>
</reference>
<evidence type="ECO:0000259" key="2">
    <source>
        <dbReference type="PROSITE" id="PS50057"/>
    </source>
</evidence>
<dbReference type="SUPFAM" id="SSF50729">
    <property type="entry name" value="PH domain-like"/>
    <property type="match status" value="1"/>
</dbReference>
<evidence type="ECO:0000256" key="1">
    <source>
        <dbReference type="SAM" id="MobiDB-lite"/>
    </source>
</evidence>
<dbReference type="Proteomes" id="UP000694941">
    <property type="component" value="Unplaced"/>
</dbReference>
<dbReference type="InterPro" id="IPR014847">
    <property type="entry name" value="FA"/>
</dbReference>
<dbReference type="PANTHER" id="PTHR23280">
    <property type="entry name" value="4.1 G PROTEIN"/>
    <property type="match status" value="1"/>
</dbReference>
<dbReference type="SUPFAM" id="SSF47031">
    <property type="entry name" value="Second domain of FERM"/>
    <property type="match status" value="1"/>
</dbReference>
<feature type="domain" description="FERM" evidence="2">
    <location>
        <begin position="1"/>
        <end position="163"/>
    </location>
</feature>
<dbReference type="Pfam" id="PF08736">
    <property type="entry name" value="FA"/>
    <property type="match status" value="1"/>
</dbReference>
<sequence length="423" mass="47895">LLLAELGDYDPDEHTGNYVADFKLLLKQTPRLEEKIAEIHQTHLSGQVPAVAEVNFLHKACLLDTYGVDPHPVKDHKGNQLYLGINHAGILTFLGSRKTHHFKWLDIQRINFEGKMFIIHLLISEDGRTKRKHLIGFKCPTQAACKHLWKCALEQRYFFAAESSAEVPSVTTGGGLFSRGSKFRYSGRVEKEVIELMENFQRDPPQFQRSFMHTSSFRHKSESYPTTPATPSKDYETDFSNLHYMNHSAPATENVDSITSTDSSSLKYTNRSTQMTGSLSDLTLPEHEEAPILPLEEGEEQQIKRLENHIAEELEDLVEDTHPAELEVSLPPLRASTPQITEELEQELHNESPVEVSTSESRHTGKNFELDLNIPKQKKPCKISTISFSSSEYSASNHSGLPFCTLDFLVLARRRHGVRLASF</sequence>